<name>A0AAV3X5H2_9CYAN</name>
<comment type="caution">
    <text evidence="1">The sequence shown here is derived from an EMBL/GenBank/DDBJ whole genome shotgun (WGS) entry which is preliminary data.</text>
</comment>
<protein>
    <submittedName>
        <fullName evidence="1">Uncharacterized protein</fullName>
    </submittedName>
</protein>
<dbReference type="AlphaFoldDB" id="A0AAV3X5H2"/>
<proteinExistence type="predicted"/>
<keyword evidence="2" id="KW-1185">Reference proteome</keyword>
<evidence type="ECO:0000313" key="2">
    <source>
        <dbReference type="Proteomes" id="UP001050975"/>
    </source>
</evidence>
<sequence length="82" mass="8834">MAGPFRLAPDEVQGGIPTWAFGKETKVIVDCNVDGNFELRAGGSPSETTSVRTGRNEFFRNFAGVLLAVKNLTSQDITVTTE</sequence>
<gene>
    <name evidence="1" type="ORF">MiSe_03060</name>
</gene>
<dbReference type="RefSeq" id="WP_226573315.1">
    <property type="nucleotide sequence ID" value="NZ_BLAY01000002.1"/>
</dbReference>
<reference evidence="1" key="1">
    <citation type="submission" date="2019-10" db="EMBL/GenBank/DDBJ databases">
        <title>Draft genome sequece of Microseira wollei NIES-4236.</title>
        <authorList>
            <person name="Yamaguchi H."/>
            <person name="Suzuki S."/>
            <person name="Kawachi M."/>
        </authorList>
    </citation>
    <scope>NUCLEOTIDE SEQUENCE</scope>
    <source>
        <strain evidence="1">NIES-4236</strain>
    </source>
</reference>
<accession>A0AAV3X5H2</accession>
<organism evidence="1 2">
    <name type="scientific">Microseira wollei NIES-4236</name>
    <dbReference type="NCBI Taxonomy" id="2530354"/>
    <lineage>
        <taxon>Bacteria</taxon>
        <taxon>Bacillati</taxon>
        <taxon>Cyanobacteriota</taxon>
        <taxon>Cyanophyceae</taxon>
        <taxon>Oscillatoriophycideae</taxon>
        <taxon>Aerosakkonematales</taxon>
        <taxon>Aerosakkonemataceae</taxon>
        <taxon>Microseira</taxon>
    </lineage>
</organism>
<dbReference type="Proteomes" id="UP001050975">
    <property type="component" value="Unassembled WGS sequence"/>
</dbReference>
<dbReference type="EMBL" id="BLAY01000002">
    <property type="protein sequence ID" value="GET35564.1"/>
    <property type="molecule type" value="Genomic_DNA"/>
</dbReference>
<evidence type="ECO:0000313" key="1">
    <source>
        <dbReference type="EMBL" id="GET35564.1"/>
    </source>
</evidence>